<feature type="transmembrane region" description="Helical" evidence="10">
    <location>
        <begin position="263"/>
        <end position="284"/>
    </location>
</feature>
<dbReference type="PROSITE" id="PS00237">
    <property type="entry name" value="G_PROTEIN_RECEP_F1_1"/>
    <property type="match status" value="1"/>
</dbReference>
<evidence type="ECO:0000256" key="4">
    <source>
        <dbReference type="ARBA" id="ARBA00023040"/>
    </source>
</evidence>
<dbReference type="GO" id="GO:0007200">
    <property type="term" value="P:phospholipase C-activating G protein-coupled receptor signaling pathway"/>
    <property type="evidence" value="ECO:0007669"/>
    <property type="project" value="TreeGrafter"/>
</dbReference>
<dbReference type="OrthoDB" id="6769at10239"/>
<dbReference type="GO" id="GO:0004875">
    <property type="term" value="F:complement receptor activity"/>
    <property type="evidence" value="ECO:0007669"/>
    <property type="project" value="TreeGrafter"/>
</dbReference>
<dbReference type="PANTHER" id="PTHR24225:SF24">
    <property type="entry name" value="G-PROTEIN COUPLED RECEPTORS FAMILY 1 PROFILE DOMAIN-CONTAINING PROTEIN"/>
    <property type="match status" value="1"/>
</dbReference>
<dbReference type="KEGG" id="vg:26122701"/>
<evidence type="ECO:0000256" key="2">
    <source>
        <dbReference type="ARBA" id="ARBA00022692"/>
    </source>
</evidence>
<keyword evidence="7 9" id="KW-0807">Transducer</keyword>
<feature type="transmembrane region" description="Helical" evidence="10">
    <location>
        <begin position="56"/>
        <end position="81"/>
    </location>
</feature>
<evidence type="ECO:0000259" key="11">
    <source>
        <dbReference type="PROSITE" id="PS50262"/>
    </source>
</evidence>
<feature type="transmembrane region" description="Helical" evidence="10">
    <location>
        <begin position="21"/>
        <end position="44"/>
    </location>
</feature>
<organism evidence="12 13">
    <name type="scientific">Turkeypox virus</name>
    <dbReference type="NCBI Taxonomy" id="336486"/>
    <lineage>
        <taxon>Viruses</taxon>
        <taxon>Varidnaviria</taxon>
        <taxon>Bamfordvirae</taxon>
        <taxon>Nucleocytoviricota</taxon>
        <taxon>Pokkesviricetes</taxon>
        <taxon>Chitovirales</taxon>
        <taxon>Poxviridae</taxon>
        <taxon>Chordopoxvirinae</taxon>
        <taxon>Avipoxvirus</taxon>
        <taxon>Avipoxvirus turkeypox</taxon>
    </lineage>
</organism>
<sequence>MTEYNITVVHDRPYLSINTRIILTVLYFSVFFAGIIGNSIVIWFTGCKWRKTTSSIIFLNIAIADLLFVLFIPLYVVYIITNFHWPFGLVLCKLSSFVFTTGMFASIFLLTYMSIDRCLQVSRPLLMAKYRNIKNMLIIIYTIWISAFLLGIPVLYYRTVITVNKYNSKCINYFHHNKNVHIMLYKTIVCVRLLLGYIIPGFIMIVSYTILINKAKSIYAISNKTFFITVSSVISFLVFWTPYHIFSLASLDTGKHNLLQEAIPVSLGIAFIYSCINPIIYILLSRCWTTNLGTISDAFKFVLISDHNTSIEESRGDDDIAEPYSEVEA</sequence>
<feature type="transmembrane region" description="Helical" evidence="10">
    <location>
        <begin position="87"/>
        <end position="115"/>
    </location>
</feature>
<evidence type="ECO:0000256" key="6">
    <source>
        <dbReference type="ARBA" id="ARBA00023170"/>
    </source>
</evidence>
<feature type="domain" description="G-protein coupled receptors family 1 profile" evidence="11">
    <location>
        <begin position="37"/>
        <end position="281"/>
    </location>
</feature>
<protein>
    <submittedName>
        <fullName evidence="12">G protein-coupled receptor protein</fullName>
    </submittedName>
</protein>
<dbReference type="GO" id="GO:0007204">
    <property type="term" value="P:positive regulation of cytosolic calcium ion concentration"/>
    <property type="evidence" value="ECO:0007669"/>
    <property type="project" value="TreeGrafter"/>
</dbReference>
<comment type="similarity">
    <text evidence="8">Belongs to the chemokine-like receptor (CMKLR) family.</text>
</comment>
<reference evidence="12 13" key="1">
    <citation type="journal article" date="2015" name="Infect. Genet. Evol.">
        <title>Unique genomic organization of a novel Avipoxvirus detected in turkey (Meleagris gallopavo).</title>
        <authorList>
            <person name="Banyai K."/>
            <person name="Palya V."/>
            <person name="Denes B."/>
            <person name="Glavits R."/>
            <person name="Ivanics E."/>
            <person name="Horvath B."/>
            <person name="Farkas S.L."/>
            <person name="Marton S."/>
            <person name="Balint A."/>
            <person name="Gyuranecz M."/>
            <person name="Erdelyi K."/>
            <person name="Dan A."/>
        </authorList>
    </citation>
    <scope>NUCLEOTIDE SEQUENCE [LARGE SCALE GENOMIC DNA]</scope>
    <source>
        <strain evidence="12 13">TKPV-HU1124/2011</strain>
    </source>
</reference>
<dbReference type="EMBL" id="KP728110">
    <property type="protein sequence ID" value="ALA62385.1"/>
    <property type="molecule type" value="Genomic_DNA"/>
</dbReference>
<keyword evidence="4 9" id="KW-0297">G-protein coupled receptor</keyword>
<dbReference type="PROSITE" id="PS50262">
    <property type="entry name" value="G_PROTEIN_RECEP_F1_2"/>
    <property type="match status" value="1"/>
</dbReference>
<proteinExistence type="inferred from homology"/>
<keyword evidence="13" id="KW-1185">Reference proteome</keyword>
<feature type="transmembrane region" description="Helical" evidence="10">
    <location>
        <begin position="193"/>
        <end position="213"/>
    </location>
</feature>
<dbReference type="Gene3D" id="1.20.1070.10">
    <property type="entry name" value="Rhodopsin 7-helix transmembrane proteins"/>
    <property type="match status" value="1"/>
</dbReference>
<dbReference type="PRINTS" id="PR01157">
    <property type="entry name" value="P2YPURNOCPTR"/>
</dbReference>
<dbReference type="PANTHER" id="PTHR24225">
    <property type="entry name" value="CHEMOTACTIC RECEPTOR"/>
    <property type="match status" value="1"/>
</dbReference>
<dbReference type="GeneID" id="26122701"/>
<evidence type="ECO:0000256" key="8">
    <source>
        <dbReference type="ARBA" id="ARBA00025736"/>
    </source>
</evidence>
<accession>A0A0M3ZHE1</accession>
<evidence type="ECO:0000313" key="12">
    <source>
        <dbReference type="EMBL" id="ALA62385.1"/>
    </source>
</evidence>
<name>A0A0M3ZHE1_9POXV</name>
<evidence type="ECO:0000256" key="1">
    <source>
        <dbReference type="ARBA" id="ARBA00004141"/>
    </source>
</evidence>
<keyword evidence="2 9" id="KW-0812">Transmembrane</keyword>
<evidence type="ECO:0000313" key="13">
    <source>
        <dbReference type="Proteomes" id="UP000142477"/>
    </source>
</evidence>
<feature type="transmembrane region" description="Helical" evidence="10">
    <location>
        <begin position="225"/>
        <end position="243"/>
    </location>
</feature>
<evidence type="ECO:0000256" key="7">
    <source>
        <dbReference type="ARBA" id="ARBA00023224"/>
    </source>
</evidence>
<keyword evidence="3 10" id="KW-1133">Transmembrane helix</keyword>
<evidence type="ECO:0000256" key="3">
    <source>
        <dbReference type="ARBA" id="ARBA00022989"/>
    </source>
</evidence>
<dbReference type="GO" id="GO:0005886">
    <property type="term" value="C:plasma membrane"/>
    <property type="evidence" value="ECO:0007669"/>
    <property type="project" value="TreeGrafter"/>
</dbReference>
<dbReference type="RefSeq" id="YP_009177032.1">
    <property type="nucleotide sequence ID" value="NC_028238.1"/>
</dbReference>
<dbReference type="PRINTS" id="PR00237">
    <property type="entry name" value="GPCRRHODOPSN"/>
</dbReference>
<dbReference type="InterPro" id="IPR000826">
    <property type="entry name" value="Formyl_rcpt-rel"/>
</dbReference>
<dbReference type="InterPro" id="IPR017452">
    <property type="entry name" value="GPCR_Rhodpsn_7TM"/>
</dbReference>
<comment type="similarity">
    <text evidence="9">Belongs to the G-protein coupled receptor 1 family.</text>
</comment>
<dbReference type="SUPFAM" id="SSF81321">
    <property type="entry name" value="Family A G protein-coupled receptor-like"/>
    <property type="match status" value="1"/>
</dbReference>
<dbReference type="InterPro" id="IPR000276">
    <property type="entry name" value="GPCR_Rhodpsn"/>
</dbReference>
<dbReference type="GO" id="GO:0004930">
    <property type="term" value="F:G protein-coupled receptor activity"/>
    <property type="evidence" value="ECO:0007669"/>
    <property type="project" value="UniProtKB-KW"/>
</dbReference>
<feature type="transmembrane region" description="Helical" evidence="10">
    <location>
        <begin position="136"/>
        <end position="157"/>
    </location>
</feature>
<comment type="subcellular location">
    <subcellularLocation>
        <location evidence="1">Membrane</location>
        <topology evidence="1">Multi-pass membrane protein</topology>
    </subcellularLocation>
</comment>
<keyword evidence="5 10" id="KW-0472">Membrane</keyword>
<evidence type="ECO:0000256" key="10">
    <source>
        <dbReference type="SAM" id="Phobius"/>
    </source>
</evidence>
<dbReference type="Pfam" id="PF00001">
    <property type="entry name" value="7tm_1"/>
    <property type="match status" value="1"/>
</dbReference>
<evidence type="ECO:0000256" key="5">
    <source>
        <dbReference type="ARBA" id="ARBA00023136"/>
    </source>
</evidence>
<dbReference type="Proteomes" id="UP000142477">
    <property type="component" value="Segment"/>
</dbReference>
<keyword evidence="6 9" id="KW-0675">Receptor</keyword>
<evidence type="ECO:0000256" key="9">
    <source>
        <dbReference type="RuleBase" id="RU000688"/>
    </source>
</evidence>